<proteinExistence type="predicted"/>
<dbReference type="AlphaFoldDB" id="A0AAW7YU67"/>
<feature type="non-terminal residue" evidence="1">
    <location>
        <position position="1"/>
    </location>
</feature>
<gene>
    <name evidence="1" type="ORF">Q4528_16650</name>
</gene>
<keyword evidence="2" id="KW-1185">Reference proteome</keyword>
<dbReference type="EMBL" id="JAUOQO010001147">
    <property type="protein sequence ID" value="MDO6575736.1"/>
    <property type="molecule type" value="Genomic_DNA"/>
</dbReference>
<reference evidence="1" key="1">
    <citation type="submission" date="2023-07" db="EMBL/GenBank/DDBJ databases">
        <title>Genome content predicts the carbon catabolic preferences of heterotrophic bacteria.</title>
        <authorList>
            <person name="Gralka M."/>
        </authorList>
    </citation>
    <scope>NUCLEOTIDE SEQUENCE</scope>
    <source>
        <strain evidence="1">E2R20</strain>
    </source>
</reference>
<evidence type="ECO:0000313" key="2">
    <source>
        <dbReference type="Proteomes" id="UP001170310"/>
    </source>
</evidence>
<comment type="caution">
    <text evidence="1">The sequence shown here is derived from an EMBL/GenBank/DDBJ whole genome shotgun (WGS) entry which is preliminary data.</text>
</comment>
<sequence>LGMVRAMERNGVNVNFFKPIAQPKSREKGAERSTAIIRQASNIIPPEPFTQAYAENLISANQIDDLLEGIVARFNS</sequence>
<evidence type="ECO:0000313" key="1">
    <source>
        <dbReference type="EMBL" id="MDO6575736.1"/>
    </source>
</evidence>
<dbReference type="Proteomes" id="UP001170310">
    <property type="component" value="Unassembled WGS sequence"/>
</dbReference>
<protein>
    <submittedName>
        <fullName evidence="1">AAA family ATPase</fullName>
    </submittedName>
</protein>
<dbReference type="PANTHER" id="PTHR43356">
    <property type="entry name" value="PHOSPHATE ACETYLTRANSFERASE"/>
    <property type="match status" value="1"/>
</dbReference>
<accession>A0AAW7YU67</accession>
<feature type="non-terminal residue" evidence="1">
    <location>
        <position position="76"/>
    </location>
</feature>
<dbReference type="InterPro" id="IPR050500">
    <property type="entry name" value="Phos_Acetyltrans/Butyryltrans"/>
</dbReference>
<organism evidence="1 2">
    <name type="scientific">Staphylococcus pasteuri_A</name>
    <dbReference type="NCBI Taxonomy" id="3062664"/>
    <lineage>
        <taxon>Bacteria</taxon>
        <taxon>Bacillati</taxon>
        <taxon>Bacillota</taxon>
        <taxon>Bacilli</taxon>
        <taxon>Bacillales</taxon>
        <taxon>Staphylococcaceae</taxon>
        <taxon>Staphylococcus</taxon>
    </lineage>
</organism>
<name>A0AAW7YU67_9STAP</name>
<dbReference type="PANTHER" id="PTHR43356:SF3">
    <property type="entry name" value="PHOSPHATE ACETYLTRANSFERASE"/>
    <property type="match status" value="1"/>
</dbReference>